<name>A0A917GHZ3_9FLAO</name>
<evidence type="ECO:0008006" key="3">
    <source>
        <dbReference type="Google" id="ProtNLM"/>
    </source>
</evidence>
<accession>A0A917GHZ3</accession>
<dbReference type="SMART" id="SM00671">
    <property type="entry name" value="SEL1"/>
    <property type="match status" value="3"/>
</dbReference>
<dbReference type="AlphaFoldDB" id="A0A917GHZ3"/>
<proteinExistence type="predicted"/>
<comment type="caution">
    <text evidence="1">The sequence shown here is derived from an EMBL/GenBank/DDBJ whole genome shotgun (WGS) entry which is preliminary data.</text>
</comment>
<dbReference type="Pfam" id="PF08238">
    <property type="entry name" value="Sel1"/>
    <property type="match status" value="3"/>
</dbReference>
<keyword evidence="2" id="KW-1185">Reference proteome</keyword>
<dbReference type="InterPro" id="IPR006597">
    <property type="entry name" value="Sel1-like"/>
</dbReference>
<dbReference type="InterPro" id="IPR011990">
    <property type="entry name" value="TPR-like_helical_dom_sf"/>
</dbReference>
<dbReference type="SUPFAM" id="SSF81901">
    <property type="entry name" value="HCP-like"/>
    <property type="match status" value="1"/>
</dbReference>
<protein>
    <recommendedName>
        <fullName evidence="3">Sel1 repeat family protein</fullName>
    </recommendedName>
</protein>
<reference evidence="1" key="1">
    <citation type="journal article" date="2014" name="Int. J. Syst. Evol. Microbiol.">
        <title>Complete genome sequence of Corynebacterium casei LMG S-19264T (=DSM 44701T), isolated from a smear-ripened cheese.</title>
        <authorList>
            <consortium name="US DOE Joint Genome Institute (JGI-PGF)"/>
            <person name="Walter F."/>
            <person name="Albersmeier A."/>
            <person name="Kalinowski J."/>
            <person name="Ruckert C."/>
        </authorList>
    </citation>
    <scope>NUCLEOTIDE SEQUENCE</scope>
    <source>
        <strain evidence="1">CGMCC 1.12751</strain>
    </source>
</reference>
<dbReference type="Proteomes" id="UP000625976">
    <property type="component" value="Unassembled WGS sequence"/>
</dbReference>
<organism evidence="1 2">
    <name type="scientific">Bizionia arctica</name>
    <dbReference type="NCBI Taxonomy" id="1495645"/>
    <lineage>
        <taxon>Bacteria</taxon>
        <taxon>Pseudomonadati</taxon>
        <taxon>Bacteroidota</taxon>
        <taxon>Flavobacteriia</taxon>
        <taxon>Flavobacteriales</taxon>
        <taxon>Flavobacteriaceae</taxon>
        <taxon>Bizionia</taxon>
    </lineage>
</organism>
<evidence type="ECO:0000313" key="1">
    <source>
        <dbReference type="EMBL" id="GGG47183.1"/>
    </source>
</evidence>
<dbReference type="Gene3D" id="1.25.40.10">
    <property type="entry name" value="Tetratricopeptide repeat domain"/>
    <property type="match status" value="1"/>
</dbReference>
<evidence type="ECO:0000313" key="2">
    <source>
        <dbReference type="Proteomes" id="UP000625976"/>
    </source>
</evidence>
<gene>
    <name evidence="1" type="ORF">GCM10010976_18270</name>
</gene>
<dbReference type="PANTHER" id="PTHR45011">
    <property type="entry name" value="DAP3-BINDING CELL DEATH ENHANCER 1"/>
    <property type="match status" value="1"/>
</dbReference>
<reference evidence="1" key="2">
    <citation type="submission" date="2020-09" db="EMBL/GenBank/DDBJ databases">
        <authorList>
            <person name="Sun Q."/>
            <person name="Zhou Y."/>
        </authorList>
    </citation>
    <scope>NUCLEOTIDE SEQUENCE</scope>
    <source>
        <strain evidence="1">CGMCC 1.12751</strain>
    </source>
</reference>
<sequence length="261" mass="28466">MDFFSYPNASLKKKQKMKLSNIKSFTIKILLLCLCLNVILSCKQGNFKQTQSKTPNKENTQNVNIEQDKANGIALFESGVQAVESNNMPQAFQDFLAAAKEGHADSQFNVALMYEQGLGVSKNEREALFWYENAASQGNMGAQFNLGVFYENGIGTDIDFLKANDWYRKASVQGDGLAIGNLGRLYIRGQGVKENKKAGVALLMVSATIDKSPENNASKNISAIRGLTTAMVTEAQALSTKTSQASNLLVPLDAFLNASNK</sequence>
<dbReference type="EMBL" id="BMFQ01000002">
    <property type="protein sequence ID" value="GGG47183.1"/>
    <property type="molecule type" value="Genomic_DNA"/>
</dbReference>
<dbReference type="InterPro" id="IPR052748">
    <property type="entry name" value="ISR_Activator"/>
</dbReference>
<dbReference type="PANTHER" id="PTHR45011:SF1">
    <property type="entry name" value="DAP3-BINDING CELL DEATH ENHANCER 1"/>
    <property type="match status" value="1"/>
</dbReference>